<evidence type="ECO:0000256" key="5">
    <source>
        <dbReference type="ARBA" id="ARBA00023211"/>
    </source>
</evidence>
<dbReference type="OrthoDB" id="198885at2759"/>
<keyword evidence="6" id="KW-0456">Lyase</keyword>
<dbReference type="Pfam" id="PF00294">
    <property type="entry name" value="PfkB"/>
    <property type="match status" value="1"/>
</dbReference>
<proteinExistence type="inferred from homology"/>
<keyword evidence="2" id="KW-0479">Metal-binding</keyword>
<evidence type="ECO:0000256" key="7">
    <source>
        <dbReference type="ARBA" id="ARBA00023295"/>
    </source>
</evidence>
<keyword evidence="1" id="KW-0808">Transferase</keyword>
<dbReference type="GO" id="GO:0016301">
    <property type="term" value="F:kinase activity"/>
    <property type="evidence" value="ECO:0007669"/>
    <property type="project" value="UniProtKB-KW"/>
</dbReference>
<dbReference type="GO" id="GO:0006796">
    <property type="term" value="P:phosphate-containing compound metabolic process"/>
    <property type="evidence" value="ECO:0007669"/>
    <property type="project" value="UniProtKB-ARBA"/>
</dbReference>
<dbReference type="PANTHER" id="PTHR42909:SF1">
    <property type="entry name" value="CARBOHYDRATE KINASE PFKB DOMAIN-CONTAINING PROTEIN"/>
    <property type="match status" value="1"/>
</dbReference>
<dbReference type="GO" id="GO:0046872">
    <property type="term" value="F:metal ion binding"/>
    <property type="evidence" value="ECO:0007669"/>
    <property type="project" value="UniProtKB-KW"/>
</dbReference>
<evidence type="ECO:0000256" key="1">
    <source>
        <dbReference type="ARBA" id="ARBA00022679"/>
    </source>
</evidence>
<dbReference type="CDD" id="cd01941">
    <property type="entry name" value="YeiC_kinase_like"/>
    <property type="match status" value="1"/>
</dbReference>
<evidence type="ECO:0000256" key="2">
    <source>
        <dbReference type="ARBA" id="ARBA00022723"/>
    </source>
</evidence>
<name>A0A9W9YEU1_9CNID</name>
<dbReference type="InterPro" id="IPR002173">
    <property type="entry name" value="Carboh/pur_kinase_PfkB_CS"/>
</dbReference>
<dbReference type="PANTHER" id="PTHR42909">
    <property type="entry name" value="ZGC:136858"/>
    <property type="match status" value="1"/>
</dbReference>
<feature type="domain" description="Carbohydrate kinase PfkB" evidence="8">
    <location>
        <begin position="423"/>
        <end position="761"/>
    </location>
</feature>
<dbReference type="InterPro" id="IPR029056">
    <property type="entry name" value="Ribokinase-like"/>
</dbReference>
<evidence type="ECO:0000256" key="3">
    <source>
        <dbReference type="ARBA" id="ARBA00022777"/>
    </source>
</evidence>
<keyword evidence="5" id="KW-0464">Manganese</keyword>
<evidence type="ECO:0000313" key="9">
    <source>
        <dbReference type="EMBL" id="KAJ7337752.1"/>
    </source>
</evidence>
<dbReference type="Gene3D" id="3.40.1190.20">
    <property type="match status" value="1"/>
</dbReference>
<dbReference type="GO" id="GO:0005737">
    <property type="term" value="C:cytoplasm"/>
    <property type="evidence" value="ECO:0007669"/>
    <property type="project" value="TreeGrafter"/>
</dbReference>
<protein>
    <recommendedName>
        <fullName evidence="8">Carbohydrate kinase PfkB domain-containing protein</fullName>
    </recommendedName>
</protein>
<comment type="caution">
    <text evidence="9">The sequence shown here is derived from an EMBL/GenBank/DDBJ whole genome shotgun (WGS) entry which is preliminary data.</text>
</comment>
<accession>A0A9W9YEU1</accession>
<dbReference type="Pfam" id="PF04227">
    <property type="entry name" value="Indigoidine_A"/>
    <property type="match status" value="1"/>
</dbReference>
<dbReference type="Gene3D" id="3.40.1790.10">
    <property type="entry name" value="Indigoidine synthase domain"/>
    <property type="match status" value="1"/>
</dbReference>
<keyword evidence="10" id="KW-1185">Reference proteome</keyword>
<evidence type="ECO:0000256" key="4">
    <source>
        <dbReference type="ARBA" id="ARBA00022801"/>
    </source>
</evidence>
<dbReference type="InterPro" id="IPR011611">
    <property type="entry name" value="PfkB_dom"/>
</dbReference>
<keyword evidence="7" id="KW-0326">Glycosidase</keyword>
<dbReference type="GO" id="GO:0016798">
    <property type="term" value="F:hydrolase activity, acting on glycosyl bonds"/>
    <property type="evidence" value="ECO:0007669"/>
    <property type="project" value="UniProtKB-KW"/>
</dbReference>
<evidence type="ECO:0000313" key="10">
    <source>
        <dbReference type="Proteomes" id="UP001163046"/>
    </source>
</evidence>
<keyword evidence="4" id="KW-0378">Hydrolase</keyword>
<dbReference type="SUPFAM" id="SSF110581">
    <property type="entry name" value="Indigoidine synthase A-like"/>
    <property type="match status" value="1"/>
</dbReference>
<dbReference type="GO" id="GO:0004730">
    <property type="term" value="F:pseudouridylate synthase activity"/>
    <property type="evidence" value="ECO:0007669"/>
    <property type="project" value="InterPro"/>
</dbReference>
<dbReference type="AlphaFoldDB" id="A0A9W9YEU1"/>
<dbReference type="SUPFAM" id="SSF53613">
    <property type="entry name" value="Ribokinase-like"/>
    <property type="match status" value="1"/>
</dbReference>
<dbReference type="InterPro" id="IPR022830">
    <property type="entry name" value="Indigdn_synthA-like"/>
</dbReference>
<dbReference type="HAMAP" id="MF_01876">
    <property type="entry name" value="PsiMP_glycosidase"/>
    <property type="match status" value="1"/>
</dbReference>
<reference evidence="9" key="1">
    <citation type="submission" date="2023-01" db="EMBL/GenBank/DDBJ databases">
        <title>Genome assembly of the deep-sea coral Lophelia pertusa.</title>
        <authorList>
            <person name="Herrera S."/>
            <person name="Cordes E."/>
        </authorList>
    </citation>
    <scope>NUCLEOTIDE SEQUENCE</scope>
    <source>
        <strain evidence="9">USNM1676648</strain>
        <tissue evidence="9">Polyp</tissue>
    </source>
</reference>
<keyword evidence="3" id="KW-0418">Kinase</keyword>
<gene>
    <name evidence="9" type="ORF">OS493_007905</name>
</gene>
<evidence type="ECO:0000259" key="8">
    <source>
        <dbReference type="Pfam" id="PF00294"/>
    </source>
</evidence>
<dbReference type="Proteomes" id="UP001163046">
    <property type="component" value="Unassembled WGS sequence"/>
</dbReference>
<dbReference type="PROSITE" id="PS00584">
    <property type="entry name" value="PFKB_KINASES_2"/>
    <property type="match status" value="1"/>
</dbReference>
<dbReference type="InterPro" id="IPR007342">
    <property type="entry name" value="PsuG"/>
</dbReference>
<sequence length="789" mass="85236">MWTSPRSSGLMIDIWSSFSIERCCSRSKNFIQKSGKKNGCLSFENTLRMFNIHGPRQMLKQAKHLRRIARLVSRSSLGPGPAGLNSLQDRLIQVYPEVAEAIVSKRPVVALESTIITHGMPYPENLRVAKEVEKIVKNNGAIPATVAIMSGKIHVGLSEENLERLAQDTSAIKTSRRDLPYVISKGLTGATTVSSTMIAANTTGIPVFVTGGIGGVHRGAQSTFDISADLTELGKTPVAVVCAGAKSILDIELTLEYLETQGVLVATYGDSLDFPAFFTPQSGFKSACSIQTPVEAAKLIDANLSLGSSSGIVLAVPISKEKAASGEDIEKAIQQALQEARNSNVVGKEVTPFVLQRVNELTKGQSLQANIELIKNNAEIGSLIAVELCRIRKLKEKKAVNAQGKVPGFPDSTTEWNRLQRPVVIGGSNVDFIATAEKIIPEASNPGQVRMSFGGVGRNLAECLARLGLKPVFVSAIGSDPLGVMMLKHCEEVNMVTRGIYTSKVNHTGTYSAILSQNGEFHAAVGDMDIHKVISPDNISAFEEPIKHAPLVMLDGNITEEAIDHACHFCAANHIPVWFEPTCIMKAEKPFHSDAWHSITYVSPNLKELRTMSSAIMKQQPHHLRNNDMDDDKEKDRPLDDIINECLHLCKPLLKHIHCVVVTLGKDGALVCRDTAADTPFPTAHHSSHLPTRQHSLVSARHFPALGPGSHVLVGNVTGAGDSFAAAMASFIIQGFSPDICVKAGMLAAQYSLQSQDAIAPAVFPENFTPENVEVCIPWDANDIDIDIS</sequence>
<organism evidence="9 10">
    <name type="scientific">Desmophyllum pertusum</name>
    <dbReference type="NCBI Taxonomy" id="174260"/>
    <lineage>
        <taxon>Eukaryota</taxon>
        <taxon>Metazoa</taxon>
        <taxon>Cnidaria</taxon>
        <taxon>Anthozoa</taxon>
        <taxon>Hexacorallia</taxon>
        <taxon>Scleractinia</taxon>
        <taxon>Caryophylliina</taxon>
        <taxon>Caryophylliidae</taxon>
        <taxon>Desmophyllum</taxon>
    </lineage>
</organism>
<dbReference type="EMBL" id="MU827780">
    <property type="protein sequence ID" value="KAJ7337752.1"/>
    <property type="molecule type" value="Genomic_DNA"/>
</dbReference>
<evidence type="ECO:0000256" key="6">
    <source>
        <dbReference type="ARBA" id="ARBA00023239"/>
    </source>
</evidence>